<comment type="subunit">
    <text evidence="6">Part of the 30S ribosomal subunit. Contacts protein S5. The interaction surface between S4 and S5 is involved in control of translational fidelity.</text>
</comment>
<feature type="domain" description="RNA-binding S4" evidence="7">
    <location>
        <begin position="103"/>
        <end position="165"/>
    </location>
</feature>
<dbReference type="GO" id="GO:0006412">
    <property type="term" value="P:translation"/>
    <property type="evidence" value="ECO:0007669"/>
    <property type="project" value="UniProtKB-UniRule"/>
</dbReference>
<reference evidence="9 10" key="2">
    <citation type="journal article" date="2024" name="Int. J. Syst. Evol. Microbiol.">
        <title>Promethearchaeum syntrophicum gen. nov., sp. nov., an anaerobic, obligately syntrophic archaeon, the first isolate of the lineage 'Asgard' archaea, and proposal of the new archaeal phylum Promethearchaeota phyl. nov. and kingdom Promethearchaeati regn. nov.</title>
        <authorList>
            <person name="Imachi H."/>
            <person name="Nobu M.K."/>
            <person name="Kato S."/>
            <person name="Takaki Y."/>
            <person name="Miyazaki M."/>
            <person name="Miyata M."/>
            <person name="Ogawara M."/>
            <person name="Saito Y."/>
            <person name="Sakai S."/>
            <person name="Tahara Y.O."/>
            <person name="Takano Y."/>
            <person name="Tasumi E."/>
            <person name="Uematsu K."/>
            <person name="Yoshimura T."/>
            <person name="Itoh T."/>
            <person name="Ohkuma M."/>
            <person name="Takai K."/>
        </authorList>
    </citation>
    <scope>NUCLEOTIDE SEQUENCE [LARGE SCALE GENOMIC DNA]</scope>
    <source>
        <strain evidence="9 10">MK-D1</strain>
    </source>
</reference>
<dbReference type="GO" id="GO:0003735">
    <property type="term" value="F:structural constituent of ribosome"/>
    <property type="evidence" value="ECO:0007669"/>
    <property type="project" value="InterPro"/>
</dbReference>
<feature type="domain" description="Small ribosomal subunit protein uS4 N-terminal" evidence="8">
    <location>
        <begin position="5"/>
        <end position="102"/>
    </location>
</feature>
<dbReference type="SUPFAM" id="SSF55174">
    <property type="entry name" value="Alpha-L RNA-binding motif"/>
    <property type="match status" value="1"/>
</dbReference>
<dbReference type="Proteomes" id="UP000321408">
    <property type="component" value="Chromosome"/>
</dbReference>
<dbReference type="NCBIfam" id="TIGR01018">
    <property type="entry name" value="uS4_arch"/>
    <property type="match status" value="1"/>
</dbReference>
<evidence type="ECO:0000313" key="9">
    <source>
        <dbReference type="EMBL" id="QEE16355.1"/>
    </source>
</evidence>
<dbReference type="Gene3D" id="3.10.290.10">
    <property type="entry name" value="RNA-binding S4 domain"/>
    <property type="match status" value="1"/>
</dbReference>
<gene>
    <name evidence="6" type="primary">rps4</name>
    <name evidence="9" type="ORF">DSAG12_02185</name>
</gene>
<dbReference type="EMBL" id="CP042905">
    <property type="protein sequence ID" value="QEE16355.1"/>
    <property type="molecule type" value="Genomic_DNA"/>
</dbReference>
<reference evidence="9 10" key="1">
    <citation type="journal article" date="2020" name="Nature">
        <title>Isolation of an archaeon at the prokaryote-eukaryote interface.</title>
        <authorList>
            <person name="Imachi H."/>
            <person name="Nobu M.K."/>
            <person name="Nakahara N."/>
            <person name="Morono Y."/>
            <person name="Ogawara M."/>
            <person name="Takaki Y."/>
            <person name="Takano Y."/>
            <person name="Uematsu K."/>
            <person name="Ikuta T."/>
            <person name="Ito M."/>
            <person name="Matsui Y."/>
            <person name="Miyazaki M."/>
            <person name="Murata K."/>
            <person name="Saito Y."/>
            <person name="Sakai S."/>
            <person name="Song C."/>
            <person name="Tasumi E."/>
            <person name="Yamanaka Y."/>
            <person name="Yamaguchi T."/>
            <person name="Kamagata Y."/>
            <person name="Tamaki H."/>
            <person name="Takai K."/>
        </authorList>
    </citation>
    <scope>NUCLEOTIDE SEQUENCE [LARGE SCALE GENOMIC DNA]</scope>
    <source>
        <strain evidence="9 10">MK-D1</strain>
    </source>
</reference>
<dbReference type="SMART" id="SM01390">
    <property type="entry name" value="Ribosomal_S4"/>
    <property type="match status" value="1"/>
</dbReference>
<comment type="function">
    <text evidence="6">With S5 and S12 plays an important role in translational accuracy.</text>
</comment>
<accession>A0A5B9DBK6</accession>
<dbReference type="AlphaFoldDB" id="A0A5B9DBK6"/>
<dbReference type="InterPro" id="IPR022802">
    <property type="entry name" value="Ribosomal_uS4_arc"/>
</dbReference>
<dbReference type="GO" id="GO:0019843">
    <property type="term" value="F:rRNA binding"/>
    <property type="evidence" value="ECO:0007669"/>
    <property type="project" value="UniProtKB-UniRule"/>
</dbReference>
<keyword evidence="3 6" id="KW-0694">RNA-binding</keyword>
<dbReference type="SMART" id="SM00363">
    <property type="entry name" value="S4"/>
    <property type="match status" value="1"/>
</dbReference>
<dbReference type="Pfam" id="PF01479">
    <property type="entry name" value="S4"/>
    <property type="match status" value="1"/>
</dbReference>
<keyword evidence="5 6" id="KW-0687">Ribonucleoprotein</keyword>
<dbReference type="InterPro" id="IPR022801">
    <property type="entry name" value="Ribosomal_uS4"/>
</dbReference>
<evidence type="ECO:0000259" key="7">
    <source>
        <dbReference type="SMART" id="SM00363"/>
    </source>
</evidence>
<evidence type="ECO:0000256" key="4">
    <source>
        <dbReference type="ARBA" id="ARBA00022980"/>
    </source>
</evidence>
<dbReference type="PROSITE" id="PS00632">
    <property type="entry name" value="RIBOSOMAL_S4"/>
    <property type="match status" value="1"/>
</dbReference>
<dbReference type="PANTHER" id="PTHR11831">
    <property type="entry name" value="30S 40S RIBOSOMAL PROTEIN"/>
    <property type="match status" value="1"/>
</dbReference>
<sequence length="185" mass="21404">MGDPRRLKKKYKTPNNPYEKDRLVEELELLGKYGLRNKRELRKHKFALSHFRQLARENRALPEAIQKIRFADLRDSVAKLNLVSEDASTDDVLSLTIENILERRLQTFVFKLGLAKSIIQARQLITHRHISVAGNTIDSPSYIVKKKDEEQIKYALNSPYYKDSSKIWGSQSLKSSADSKAVEEF</sequence>
<dbReference type="InterPro" id="IPR002942">
    <property type="entry name" value="S4_RNA-bd"/>
</dbReference>
<dbReference type="GeneID" id="41330174"/>
<dbReference type="OrthoDB" id="10429at2157"/>
<dbReference type="InterPro" id="IPR036986">
    <property type="entry name" value="S4_RNA-bd_sf"/>
</dbReference>
<evidence type="ECO:0000313" key="10">
    <source>
        <dbReference type="Proteomes" id="UP000321408"/>
    </source>
</evidence>
<dbReference type="CDD" id="cd00165">
    <property type="entry name" value="S4"/>
    <property type="match status" value="1"/>
</dbReference>
<protein>
    <recommendedName>
        <fullName evidence="6">Small ribosomal subunit protein uS4</fullName>
    </recommendedName>
</protein>
<keyword evidence="10" id="KW-1185">Reference proteome</keyword>
<dbReference type="InterPro" id="IPR001912">
    <property type="entry name" value="Ribosomal_uS4_N"/>
</dbReference>
<organism evidence="9 10">
    <name type="scientific">Promethearchaeum syntrophicum</name>
    <dbReference type="NCBI Taxonomy" id="2594042"/>
    <lineage>
        <taxon>Archaea</taxon>
        <taxon>Promethearchaeati</taxon>
        <taxon>Promethearchaeota</taxon>
        <taxon>Promethearchaeia</taxon>
        <taxon>Promethearchaeales</taxon>
        <taxon>Promethearchaeaceae</taxon>
        <taxon>Promethearchaeum</taxon>
    </lineage>
</organism>
<keyword evidence="4 6" id="KW-0689">Ribosomal protein</keyword>
<dbReference type="GO" id="GO:0042274">
    <property type="term" value="P:ribosomal small subunit biogenesis"/>
    <property type="evidence" value="ECO:0007669"/>
    <property type="project" value="TreeGrafter"/>
</dbReference>
<dbReference type="InterPro" id="IPR005710">
    <property type="entry name" value="Ribosomal_uS4_euk/arc"/>
</dbReference>
<evidence type="ECO:0000256" key="6">
    <source>
        <dbReference type="HAMAP-Rule" id="MF_01306"/>
    </source>
</evidence>
<keyword evidence="2 6" id="KW-0699">rRNA-binding</keyword>
<name>A0A5B9DBK6_9ARCH</name>
<comment type="function">
    <text evidence="6">One of the primary rRNA binding proteins, it binds directly to 16S rRNA where it nucleates assembly of the body of the 30S subunit.</text>
</comment>
<evidence type="ECO:0000259" key="8">
    <source>
        <dbReference type="SMART" id="SM01390"/>
    </source>
</evidence>
<evidence type="ECO:0000256" key="1">
    <source>
        <dbReference type="ARBA" id="ARBA00007465"/>
    </source>
</evidence>
<dbReference type="GO" id="GO:0015935">
    <property type="term" value="C:small ribosomal subunit"/>
    <property type="evidence" value="ECO:0007669"/>
    <property type="project" value="InterPro"/>
</dbReference>
<proteinExistence type="inferred from homology"/>
<comment type="similarity">
    <text evidence="1 6">Belongs to the universal ribosomal protein uS4 family.</text>
</comment>
<dbReference type="PROSITE" id="PS50889">
    <property type="entry name" value="S4"/>
    <property type="match status" value="1"/>
</dbReference>
<dbReference type="InterPro" id="IPR018079">
    <property type="entry name" value="Ribosomal_uS4_CS"/>
</dbReference>
<dbReference type="RefSeq" id="WP_147663239.1">
    <property type="nucleotide sequence ID" value="NZ_CP042905.2"/>
</dbReference>
<dbReference type="PANTHER" id="PTHR11831:SF5">
    <property type="entry name" value="40S RIBOSOMAL PROTEIN S9"/>
    <property type="match status" value="1"/>
</dbReference>
<evidence type="ECO:0000256" key="3">
    <source>
        <dbReference type="ARBA" id="ARBA00022884"/>
    </source>
</evidence>
<dbReference type="KEGG" id="psyt:DSAG12_02185"/>
<dbReference type="NCBIfam" id="NF003139">
    <property type="entry name" value="PRK04051.1"/>
    <property type="match status" value="1"/>
</dbReference>
<evidence type="ECO:0000256" key="2">
    <source>
        <dbReference type="ARBA" id="ARBA00022730"/>
    </source>
</evidence>
<dbReference type="HAMAP" id="MF_01306_A">
    <property type="entry name" value="Ribosomal_uS4_A"/>
    <property type="match status" value="1"/>
</dbReference>
<evidence type="ECO:0000256" key="5">
    <source>
        <dbReference type="ARBA" id="ARBA00023274"/>
    </source>
</evidence>